<proteinExistence type="predicted"/>
<accession>A0A6J5Q6R4</accession>
<reference evidence="1" key="1">
    <citation type="submission" date="2020-05" db="EMBL/GenBank/DDBJ databases">
        <authorList>
            <person name="Chiriac C."/>
            <person name="Salcher M."/>
            <person name="Ghai R."/>
            <person name="Kavagutti S V."/>
        </authorList>
    </citation>
    <scope>NUCLEOTIDE SEQUENCE</scope>
</reference>
<protein>
    <submittedName>
        <fullName evidence="1">Uncharacterized protein</fullName>
    </submittedName>
</protein>
<name>A0A6J5Q6R4_9CAUD</name>
<sequence length="127" mass="13784">MKIELKVSDILAAVDAIIKFCEQQLPFHVALQLKKDSAQIMEAAKVFNDLKDGLIRQYGVSDESGNVTIDKDSDPDNFKACVDAINENASAVVSLDIKGVSIDDLPKSAMISTQNLNALMNASILKM</sequence>
<dbReference type="EMBL" id="LR796957">
    <property type="protein sequence ID" value="CAB4178056.1"/>
    <property type="molecule type" value="Genomic_DNA"/>
</dbReference>
<gene>
    <name evidence="1" type="ORF">UFOVP1009_29</name>
</gene>
<evidence type="ECO:0000313" key="1">
    <source>
        <dbReference type="EMBL" id="CAB4178056.1"/>
    </source>
</evidence>
<organism evidence="1">
    <name type="scientific">uncultured Caudovirales phage</name>
    <dbReference type="NCBI Taxonomy" id="2100421"/>
    <lineage>
        <taxon>Viruses</taxon>
        <taxon>Duplodnaviria</taxon>
        <taxon>Heunggongvirae</taxon>
        <taxon>Uroviricota</taxon>
        <taxon>Caudoviricetes</taxon>
        <taxon>Peduoviridae</taxon>
        <taxon>Maltschvirus</taxon>
        <taxon>Maltschvirus maltsch</taxon>
    </lineage>
</organism>